<evidence type="ECO:0000313" key="3">
    <source>
        <dbReference type="Proteomes" id="UP001603857"/>
    </source>
</evidence>
<keyword evidence="1" id="KW-0812">Transmembrane</keyword>
<accession>A0ABD1NAH1</accession>
<feature type="transmembrane region" description="Helical" evidence="1">
    <location>
        <begin position="222"/>
        <end position="241"/>
    </location>
</feature>
<comment type="caution">
    <text evidence="2">The sequence shown here is derived from an EMBL/GenBank/DDBJ whole genome shotgun (WGS) entry which is preliminary data.</text>
</comment>
<organism evidence="2 3">
    <name type="scientific">Flemingia macrophylla</name>
    <dbReference type="NCBI Taxonomy" id="520843"/>
    <lineage>
        <taxon>Eukaryota</taxon>
        <taxon>Viridiplantae</taxon>
        <taxon>Streptophyta</taxon>
        <taxon>Embryophyta</taxon>
        <taxon>Tracheophyta</taxon>
        <taxon>Spermatophyta</taxon>
        <taxon>Magnoliopsida</taxon>
        <taxon>eudicotyledons</taxon>
        <taxon>Gunneridae</taxon>
        <taxon>Pentapetalae</taxon>
        <taxon>rosids</taxon>
        <taxon>fabids</taxon>
        <taxon>Fabales</taxon>
        <taxon>Fabaceae</taxon>
        <taxon>Papilionoideae</taxon>
        <taxon>50 kb inversion clade</taxon>
        <taxon>NPAAA clade</taxon>
        <taxon>indigoferoid/millettioid clade</taxon>
        <taxon>Phaseoleae</taxon>
        <taxon>Flemingia</taxon>
    </lineage>
</organism>
<feature type="transmembrane region" description="Helical" evidence="1">
    <location>
        <begin position="146"/>
        <end position="169"/>
    </location>
</feature>
<protein>
    <submittedName>
        <fullName evidence="2">Uncharacterized protein</fullName>
    </submittedName>
</protein>
<feature type="transmembrane region" description="Helical" evidence="1">
    <location>
        <begin position="29"/>
        <end position="51"/>
    </location>
</feature>
<evidence type="ECO:0000313" key="2">
    <source>
        <dbReference type="EMBL" id="KAL2344598.1"/>
    </source>
</evidence>
<keyword evidence="3" id="KW-1185">Reference proteome</keyword>
<dbReference type="EMBL" id="JBGMDY010000002">
    <property type="protein sequence ID" value="KAL2344598.1"/>
    <property type="molecule type" value="Genomic_DNA"/>
</dbReference>
<gene>
    <name evidence="2" type="ORF">Fmac_005883</name>
</gene>
<evidence type="ECO:0000256" key="1">
    <source>
        <dbReference type="SAM" id="Phobius"/>
    </source>
</evidence>
<feature type="transmembrane region" description="Helical" evidence="1">
    <location>
        <begin position="109"/>
        <end position="134"/>
    </location>
</feature>
<sequence length="291" mass="32174">MATETRTRLNLWGILSESKRIINAHSRHFLGLSVMFLLPLSFTTVVSPFLLSPHRHSSNIRILLRHQQEEENALPILILILILLSLCATASITHSVFHGFFGRPVKLPTALLSILPSLLPLLATALLLHLPLLLLPFLPLPLPFPLLLLLLLPCLLYLRLTCILAPVLVVAESAWGLTPFRRSSSLVSGMLPVAASSFLFFSSLHALLLLSSTYLLRPSHSSSFALQIVLASTLLTLLLLYNAAADTVLYLYCKAVHGELAHDIAREFSWHYVSLPFDDAKLPHLVSVLTP</sequence>
<feature type="transmembrane region" description="Helical" evidence="1">
    <location>
        <begin position="189"/>
        <end position="210"/>
    </location>
</feature>
<feature type="transmembrane region" description="Helical" evidence="1">
    <location>
        <begin position="72"/>
        <end position="97"/>
    </location>
</feature>
<keyword evidence="1" id="KW-0472">Membrane</keyword>
<name>A0ABD1NAH1_9FABA</name>
<proteinExistence type="predicted"/>
<reference evidence="2 3" key="1">
    <citation type="submission" date="2024-08" db="EMBL/GenBank/DDBJ databases">
        <title>Insights into the chromosomal genome structure of Flemingia macrophylla.</title>
        <authorList>
            <person name="Ding Y."/>
            <person name="Zhao Y."/>
            <person name="Bi W."/>
            <person name="Wu M."/>
            <person name="Zhao G."/>
            <person name="Gong Y."/>
            <person name="Li W."/>
            <person name="Zhang P."/>
        </authorList>
    </citation>
    <scope>NUCLEOTIDE SEQUENCE [LARGE SCALE GENOMIC DNA]</scope>
    <source>
        <strain evidence="2">DYQJB</strain>
        <tissue evidence="2">Leaf</tissue>
    </source>
</reference>
<dbReference type="Proteomes" id="UP001603857">
    <property type="component" value="Unassembled WGS sequence"/>
</dbReference>
<dbReference type="PANTHER" id="PTHR33133:SF7">
    <property type="entry name" value="F26K24.10 PROTEIN-RELATED"/>
    <property type="match status" value="1"/>
</dbReference>
<dbReference type="AlphaFoldDB" id="A0ABD1NAH1"/>
<keyword evidence="1" id="KW-1133">Transmembrane helix</keyword>
<dbReference type="PANTHER" id="PTHR33133">
    <property type="entry name" value="OS08G0107100 PROTEIN-RELATED"/>
    <property type="match status" value="1"/>
</dbReference>